<dbReference type="GO" id="GO:0019005">
    <property type="term" value="C:SCF ubiquitin ligase complex"/>
    <property type="evidence" value="ECO:0007669"/>
    <property type="project" value="TreeGrafter"/>
</dbReference>
<dbReference type="SMART" id="SM00256">
    <property type="entry name" value="FBOX"/>
    <property type="match status" value="1"/>
</dbReference>
<dbReference type="Proteomes" id="UP001378592">
    <property type="component" value="Unassembled WGS sequence"/>
</dbReference>
<accession>A0AAN9W1G2</accession>
<dbReference type="SMART" id="SM00367">
    <property type="entry name" value="LRR_CC"/>
    <property type="match status" value="7"/>
</dbReference>
<dbReference type="SUPFAM" id="SSF52047">
    <property type="entry name" value="RNI-like"/>
    <property type="match status" value="1"/>
</dbReference>
<dbReference type="Pfam" id="PF25372">
    <property type="entry name" value="DUF7885"/>
    <property type="match status" value="1"/>
</dbReference>
<dbReference type="InterPro" id="IPR032675">
    <property type="entry name" value="LRR_dom_sf"/>
</dbReference>
<gene>
    <name evidence="3" type="ORF">R5R35_008935</name>
</gene>
<dbReference type="InterPro" id="IPR057207">
    <property type="entry name" value="FBXL15_LRR"/>
</dbReference>
<dbReference type="SUPFAM" id="SSF81383">
    <property type="entry name" value="F-box domain"/>
    <property type="match status" value="1"/>
</dbReference>
<keyword evidence="4" id="KW-1185">Reference proteome</keyword>
<name>A0AAN9W1G2_9ORTH</name>
<evidence type="ECO:0000259" key="2">
    <source>
        <dbReference type="PROSITE" id="PS50181"/>
    </source>
</evidence>
<feature type="domain" description="F-box" evidence="2">
    <location>
        <begin position="1"/>
        <end position="45"/>
    </location>
</feature>
<evidence type="ECO:0000313" key="4">
    <source>
        <dbReference type="Proteomes" id="UP001378592"/>
    </source>
</evidence>
<dbReference type="Gene3D" id="1.20.1280.50">
    <property type="match status" value="1"/>
</dbReference>
<dbReference type="InterPro" id="IPR006553">
    <property type="entry name" value="Leu-rich_rpt_Cys-con_subtyp"/>
</dbReference>
<comment type="caution">
    <text evidence="3">The sequence shown here is derived from an EMBL/GenBank/DDBJ whole genome shotgun (WGS) entry which is preliminary data.</text>
</comment>
<sequence>MEVLPDEMVLHVMSFLEPQELLEAAARVCRRWEDLALNVALWSAAAGYCYHTPGTRVLSAARAGPEEPEGAGPGRALRTLSLRGRADAAELVLGAWRGCAALQRLDLHACRLPPDALRRLARAFPRLRALSLHDSGPRGAGLDYAPLARFAHLTALNVSLCKELPAGAVGGVARACEALQELRCEWAALVTDDDVRQLVRLRGARLRVLVLGGEALSDDAYLQLARCPRLQELGLAPCGAASDAALLRGVAALGELRALQMTDAAALSPAGLRALLAQLASAPLLRSVALAWCPAADDAALELLADRCQALERVSLRQLPALGDRGVAALLRACASLTHLSLVWNDAITGRHFLPLVAERAPRLRHLDLGYCDNIPKEAVDALVRRRPDLKVTRPEVWCRPRKTAHACCERWTSS</sequence>
<dbReference type="PANTHER" id="PTHR13318">
    <property type="entry name" value="PARTNER OF PAIRED, ISOFORM B-RELATED"/>
    <property type="match status" value="1"/>
</dbReference>
<dbReference type="PROSITE" id="PS50181">
    <property type="entry name" value="FBOX"/>
    <property type="match status" value="1"/>
</dbReference>
<protein>
    <recommendedName>
        <fullName evidence="2">F-box domain-containing protein</fullName>
    </recommendedName>
</protein>
<proteinExistence type="predicted"/>
<reference evidence="3 4" key="1">
    <citation type="submission" date="2024-03" db="EMBL/GenBank/DDBJ databases">
        <title>The genome assembly and annotation of the cricket Gryllus longicercus Weissman &amp; Gray.</title>
        <authorList>
            <person name="Szrajer S."/>
            <person name="Gray D."/>
            <person name="Ylla G."/>
        </authorList>
    </citation>
    <scope>NUCLEOTIDE SEQUENCE [LARGE SCALE GENOMIC DNA]</scope>
    <source>
        <strain evidence="3">DAG 2021-001</strain>
        <tissue evidence="3">Whole body minus gut</tissue>
    </source>
</reference>
<dbReference type="Gene3D" id="3.80.10.10">
    <property type="entry name" value="Ribonuclease Inhibitor"/>
    <property type="match status" value="2"/>
</dbReference>
<dbReference type="Pfam" id="PF12937">
    <property type="entry name" value="F-box-like"/>
    <property type="match status" value="1"/>
</dbReference>
<evidence type="ECO:0000256" key="1">
    <source>
        <dbReference type="ARBA" id="ARBA00022786"/>
    </source>
</evidence>
<dbReference type="EMBL" id="JAZDUA010000121">
    <property type="protein sequence ID" value="KAK7867393.1"/>
    <property type="molecule type" value="Genomic_DNA"/>
</dbReference>
<dbReference type="InterPro" id="IPR001810">
    <property type="entry name" value="F-box_dom"/>
</dbReference>
<dbReference type="GO" id="GO:0031146">
    <property type="term" value="P:SCF-dependent proteasomal ubiquitin-dependent protein catabolic process"/>
    <property type="evidence" value="ECO:0007669"/>
    <property type="project" value="TreeGrafter"/>
</dbReference>
<dbReference type="InterPro" id="IPR036047">
    <property type="entry name" value="F-box-like_dom_sf"/>
</dbReference>
<dbReference type="AlphaFoldDB" id="A0AAN9W1G2"/>
<organism evidence="3 4">
    <name type="scientific">Gryllus longicercus</name>
    <dbReference type="NCBI Taxonomy" id="2509291"/>
    <lineage>
        <taxon>Eukaryota</taxon>
        <taxon>Metazoa</taxon>
        <taxon>Ecdysozoa</taxon>
        <taxon>Arthropoda</taxon>
        <taxon>Hexapoda</taxon>
        <taxon>Insecta</taxon>
        <taxon>Pterygota</taxon>
        <taxon>Neoptera</taxon>
        <taxon>Polyneoptera</taxon>
        <taxon>Orthoptera</taxon>
        <taxon>Ensifera</taxon>
        <taxon>Gryllidea</taxon>
        <taxon>Grylloidea</taxon>
        <taxon>Gryllidae</taxon>
        <taxon>Gryllinae</taxon>
        <taxon>Gryllus</taxon>
    </lineage>
</organism>
<evidence type="ECO:0000313" key="3">
    <source>
        <dbReference type="EMBL" id="KAK7867393.1"/>
    </source>
</evidence>
<keyword evidence="1" id="KW-0833">Ubl conjugation pathway</keyword>